<dbReference type="OrthoDB" id="9784202at2"/>
<feature type="transmembrane region" description="Helical" evidence="6">
    <location>
        <begin position="118"/>
        <end position="139"/>
    </location>
</feature>
<keyword evidence="5 6" id="KW-0472">Membrane</keyword>
<reference evidence="7 8" key="1">
    <citation type="submission" date="2015-01" db="EMBL/GenBank/DDBJ databases">
        <title>Deinococcus soli/N5/whole genome sequencing.</title>
        <authorList>
            <person name="Kim M.K."/>
            <person name="Srinivasan S."/>
            <person name="Lee J.-J."/>
        </authorList>
    </citation>
    <scope>NUCLEOTIDE SEQUENCE [LARGE SCALE GENOMIC DNA]</scope>
    <source>
        <strain evidence="7 8">N5</strain>
    </source>
</reference>
<dbReference type="Proteomes" id="UP000034024">
    <property type="component" value="Chromosome"/>
</dbReference>
<name>A0A0F7JNT3_9DEIO</name>
<dbReference type="EMBL" id="CP011389">
    <property type="protein sequence ID" value="AKH16929.1"/>
    <property type="molecule type" value="Genomic_DNA"/>
</dbReference>
<keyword evidence="4 6" id="KW-1133">Transmembrane helix</keyword>
<dbReference type="InterPro" id="IPR001123">
    <property type="entry name" value="LeuE-type"/>
</dbReference>
<dbReference type="Pfam" id="PF01810">
    <property type="entry name" value="LysE"/>
    <property type="match status" value="1"/>
</dbReference>
<evidence type="ECO:0000256" key="4">
    <source>
        <dbReference type="ARBA" id="ARBA00022989"/>
    </source>
</evidence>
<evidence type="ECO:0000256" key="5">
    <source>
        <dbReference type="ARBA" id="ARBA00023136"/>
    </source>
</evidence>
<comment type="subcellular location">
    <subcellularLocation>
        <location evidence="1">Cell membrane</location>
        <topology evidence="1">Multi-pass membrane protein</topology>
    </subcellularLocation>
</comment>
<protein>
    <submittedName>
        <fullName evidence="7">RhtB family transporter</fullName>
    </submittedName>
</protein>
<feature type="transmembrane region" description="Helical" evidence="6">
    <location>
        <begin position="70"/>
        <end position="89"/>
    </location>
</feature>
<keyword evidence="2" id="KW-1003">Cell membrane</keyword>
<evidence type="ECO:0000313" key="8">
    <source>
        <dbReference type="Proteomes" id="UP000034024"/>
    </source>
</evidence>
<feature type="transmembrane region" description="Helical" evidence="6">
    <location>
        <begin position="6"/>
        <end position="29"/>
    </location>
</feature>
<dbReference type="PANTHER" id="PTHR30086">
    <property type="entry name" value="ARGININE EXPORTER PROTEIN ARGO"/>
    <property type="match status" value="1"/>
</dbReference>
<evidence type="ECO:0000256" key="2">
    <source>
        <dbReference type="ARBA" id="ARBA00022475"/>
    </source>
</evidence>
<accession>A0A0F7JNT3</accession>
<evidence type="ECO:0000256" key="6">
    <source>
        <dbReference type="SAM" id="Phobius"/>
    </source>
</evidence>
<evidence type="ECO:0000256" key="1">
    <source>
        <dbReference type="ARBA" id="ARBA00004651"/>
    </source>
</evidence>
<dbReference type="AlphaFoldDB" id="A0A0F7JNT3"/>
<dbReference type="GO" id="GO:0015171">
    <property type="term" value="F:amino acid transmembrane transporter activity"/>
    <property type="evidence" value="ECO:0007669"/>
    <property type="project" value="TreeGrafter"/>
</dbReference>
<dbReference type="GO" id="GO:0005886">
    <property type="term" value="C:plasma membrane"/>
    <property type="evidence" value="ECO:0007669"/>
    <property type="project" value="UniProtKB-SubCell"/>
</dbReference>
<dbReference type="PANTHER" id="PTHR30086:SF20">
    <property type="entry name" value="ARGININE EXPORTER PROTEIN ARGO-RELATED"/>
    <property type="match status" value="1"/>
</dbReference>
<sequence length="211" mass="21973">MPDLPTLLAFSVAALALIVIPGPSVLYIVARSLHQGRRAGLVSALGVQTGGLVHVLAATLGVSALVLSSALLFSVLKWAGAAYLIVLGLRTLRAPTPDALTVTVPDAPPLTRIYRQGAVVNALNPKTALFFLAFLPQFVHPGHGPMWAQTLTLGLVFLGLATLSDGAYALLAGSLGRRWQGSRTFARRQQRVSGGVYLALGVGTALIPHGS</sequence>
<gene>
    <name evidence="7" type="ORF">SY84_07505</name>
</gene>
<keyword evidence="8" id="KW-1185">Reference proteome</keyword>
<evidence type="ECO:0000256" key="3">
    <source>
        <dbReference type="ARBA" id="ARBA00022692"/>
    </source>
</evidence>
<feature type="transmembrane region" description="Helical" evidence="6">
    <location>
        <begin position="151"/>
        <end position="171"/>
    </location>
</feature>
<feature type="transmembrane region" description="Helical" evidence="6">
    <location>
        <begin position="192"/>
        <end position="210"/>
    </location>
</feature>
<proteinExistence type="predicted"/>
<dbReference type="RefSeq" id="WP_046843500.1">
    <property type="nucleotide sequence ID" value="NZ_CP011389.1"/>
</dbReference>
<dbReference type="PATRIC" id="fig|1309411.5.peg.1530"/>
<keyword evidence="3 6" id="KW-0812">Transmembrane</keyword>
<feature type="transmembrane region" description="Helical" evidence="6">
    <location>
        <begin position="41"/>
        <end position="64"/>
    </location>
</feature>
<evidence type="ECO:0000313" key="7">
    <source>
        <dbReference type="EMBL" id="AKH16929.1"/>
    </source>
</evidence>
<dbReference type="KEGG" id="dch:SY84_07505"/>
<organism evidence="7 8">
    <name type="scientific">Deinococcus soli</name>
    <name type="common">ex Cha et al. 2016</name>
    <dbReference type="NCBI Taxonomy" id="1309411"/>
    <lineage>
        <taxon>Bacteria</taxon>
        <taxon>Thermotogati</taxon>
        <taxon>Deinococcota</taxon>
        <taxon>Deinococci</taxon>
        <taxon>Deinococcales</taxon>
        <taxon>Deinococcaceae</taxon>
        <taxon>Deinococcus</taxon>
    </lineage>
</organism>
<dbReference type="PIRSF" id="PIRSF006324">
    <property type="entry name" value="LeuE"/>
    <property type="match status" value="1"/>
</dbReference>